<reference evidence="4" key="1">
    <citation type="submission" date="2020-11" db="EMBL/GenBank/DDBJ databases">
        <authorList>
            <person name="Tran Van P."/>
        </authorList>
    </citation>
    <scope>NUCLEOTIDE SEQUENCE</scope>
</reference>
<organism evidence="4">
    <name type="scientific">Timema genevievae</name>
    <name type="common">Walking stick</name>
    <dbReference type="NCBI Taxonomy" id="629358"/>
    <lineage>
        <taxon>Eukaryota</taxon>
        <taxon>Metazoa</taxon>
        <taxon>Ecdysozoa</taxon>
        <taxon>Arthropoda</taxon>
        <taxon>Hexapoda</taxon>
        <taxon>Insecta</taxon>
        <taxon>Pterygota</taxon>
        <taxon>Neoptera</taxon>
        <taxon>Polyneoptera</taxon>
        <taxon>Phasmatodea</taxon>
        <taxon>Timematodea</taxon>
        <taxon>Timematoidea</taxon>
        <taxon>Timematidae</taxon>
        <taxon>Timema</taxon>
    </lineage>
</organism>
<gene>
    <name evidence="4" type="ORF">TGEB3V08_LOCUS10556</name>
</gene>
<dbReference type="PROSITE" id="PS01186">
    <property type="entry name" value="EGF_2"/>
    <property type="match status" value="1"/>
</dbReference>
<dbReference type="InterPro" id="IPR000742">
    <property type="entry name" value="EGF"/>
</dbReference>
<dbReference type="EMBL" id="OE846326">
    <property type="protein sequence ID" value="CAD7609533.1"/>
    <property type="molecule type" value="Genomic_DNA"/>
</dbReference>
<evidence type="ECO:0000259" key="2">
    <source>
        <dbReference type="PROSITE" id="PS00022"/>
    </source>
</evidence>
<feature type="region of interest" description="Disordered" evidence="1">
    <location>
        <begin position="287"/>
        <end position="314"/>
    </location>
</feature>
<name>A0A7R9K7I9_TIMGE</name>
<protein>
    <recommendedName>
        <fullName evidence="2 3">EGF-like domain-containing protein</fullName>
    </recommendedName>
</protein>
<accession>A0A7R9K7I9</accession>
<feature type="domain" description="EGF-like" evidence="2 3">
    <location>
        <begin position="58"/>
        <end position="69"/>
    </location>
</feature>
<sequence>MLKGSGSPSLEVVGMTLVKTRPVEDCCKGYTKSNSADRCIAVCSEDCLHGSCIAPDTCQCETGYGGPTCNIWTRNPSYSQGGKKWVATIQYILDRAKHAHLDDPSLEKRNKQLLKERVHLHMHILSLINGTRGEDISEQPGPSVRKMWDTRKTGLQRGEGVSRGNLTIFTSRRRDWNLQQQQQQPKTGDQYRGHGLTLYENCKKWHHTLNWRRIEISQYKERHQEEQQININKPHISNWRREISQYKETHQEEQQININKPFLPDKYGPTSRIDQGHVREKFKHCTQQGTFTRDTANRGRWYQTPPKNKNKPHG</sequence>
<evidence type="ECO:0000259" key="3">
    <source>
        <dbReference type="PROSITE" id="PS01186"/>
    </source>
</evidence>
<dbReference type="PROSITE" id="PS00022">
    <property type="entry name" value="EGF_1"/>
    <property type="match status" value="1"/>
</dbReference>
<evidence type="ECO:0000256" key="1">
    <source>
        <dbReference type="SAM" id="MobiDB-lite"/>
    </source>
</evidence>
<dbReference type="SUPFAM" id="SSF57184">
    <property type="entry name" value="Growth factor receptor domain"/>
    <property type="match status" value="1"/>
</dbReference>
<dbReference type="InterPro" id="IPR009030">
    <property type="entry name" value="Growth_fac_rcpt_cys_sf"/>
</dbReference>
<proteinExistence type="predicted"/>
<evidence type="ECO:0000313" key="4">
    <source>
        <dbReference type="EMBL" id="CAD7609533.1"/>
    </source>
</evidence>
<dbReference type="AlphaFoldDB" id="A0A7R9K7I9"/>
<dbReference type="Gene3D" id="2.10.25.10">
    <property type="entry name" value="Laminin"/>
    <property type="match status" value="1"/>
</dbReference>